<dbReference type="InterPro" id="IPR018114">
    <property type="entry name" value="TRYPSIN_HIS"/>
</dbReference>
<feature type="domain" description="Peptidase S1" evidence="10">
    <location>
        <begin position="31"/>
        <end position="253"/>
    </location>
</feature>
<evidence type="ECO:0000256" key="5">
    <source>
        <dbReference type="ARBA" id="ARBA00022825"/>
    </source>
</evidence>
<dbReference type="FunFam" id="2.40.10.10:FF:000025">
    <property type="entry name" value="serine proteases 1/2"/>
    <property type="match status" value="1"/>
</dbReference>
<dbReference type="Gene3D" id="2.40.10.10">
    <property type="entry name" value="Trypsin-like serine proteases"/>
    <property type="match status" value="2"/>
</dbReference>
<keyword evidence="12" id="KW-1185">Reference proteome</keyword>
<protein>
    <recommendedName>
        <fullName evidence="10">Peptidase S1 domain-containing protein</fullName>
    </recommendedName>
</protein>
<evidence type="ECO:0000256" key="8">
    <source>
        <dbReference type="RuleBase" id="RU363034"/>
    </source>
</evidence>
<reference evidence="11 12" key="1">
    <citation type="journal article" date="2007" name="Nature">
        <title>Evolution of genes and genomes on the Drosophila phylogeny.</title>
        <authorList>
            <consortium name="Drosophila 12 Genomes Consortium"/>
            <person name="Clark A.G."/>
            <person name="Eisen M.B."/>
            <person name="Smith D.R."/>
            <person name="Bergman C.M."/>
            <person name="Oliver B."/>
            <person name="Markow T.A."/>
            <person name="Kaufman T.C."/>
            <person name="Kellis M."/>
            <person name="Gelbart W."/>
            <person name="Iyer V.N."/>
            <person name="Pollard D.A."/>
            <person name="Sackton T.B."/>
            <person name="Larracuente A.M."/>
            <person name="Singh N.D."/>
            <person name="Abad J.P."/>
            <person name="Abt D.N."/>
            <person name="Adryan B."/>
            <person name="Aguade M."/>
            <person name="Akashi H."/>
            <person name="Anderson W.W."/>
            <person name="Aquadro C.F."/>
            <person name="Ardell D.H."/>
            <person name="Arguello R."/>
            <person name="Artieri C.G."/>
            <person name="Barbash D.A."/>
            <person name="Barker D."/>
            <person name="Barsanti P."/>
            <person name="Batterham P."/>
            <person name="Batzoglou S."/>
            <person name="Begun D."/>
            <person name="Bhutkar A."/>
            <person name="Blanco E."/>
            <person name="Bosak S.A."/>
            <person name="Bradley R.K."/>
            <person name="Brand A.D."/>
            <person name="Brent M.R."/>
            <person name="Brooks A.N."/>
            <person name="Brown R.H."/>
            <person name="Butlin R.K."/>
            <person name="Caggese C."/>
            <person name="Calvi B.R."/>
            <person name="Bernardo de Carvalho A."/>
            <person name="Caspi A."/>
            <person name="Castrezana S."/>
            <person name="Celniker S.E."/>
            <person name="Chang J.L."/>
            <person name="Chapple C."/>
            <person name="Chatterji S."/>
            <person name="Chinwalla A."/>
            <person name="Civetta A."/>
            <person name="Clifton S.W."/>
            <person name="Comeron J.M."/>
            <person name="Costello J.C."/>
            <person name="Coyne J.A."/>
            <person name="Daub J."/>
            <person name="David R.G."/>
            <person name="Delcher A.L."/>
            <person name="Delehaunty K."/>
            <person name="Do C.B."/>
            <person name="Ebling H."/>
            <person name="Edwards K."/>
            <person name="Eickbush T."/>
            <person name="Evans J.D."/>
            <person name="Filipski A."/>
            <person name="Findeiss S."/>
            <person name="Freyhult E."/>
            <person name="Fulton L."/>
            <person name="Fulton R."/>
            <person name="Garcia A.C."/>
            <person name="Gardiner A."/>
            <person name="Garfield D.A."/>
            <person name="Garvin B.E."/>
            <person name="Gibson G."/>
            <person name="Gilbert D."/>
            <person name="Gnerre S."/>
            <person name="Godfrey J."/>
            <person name="Good R."/>
            <person name="Gotea V."/>
            <person name="Gravely B."/>
            <person name="Greenberg A.J."/>
            <person name="Griffiths-Jones S."/>
            <person name="Gross S."/>
            <person name="Guigo R."/>
            <person name="Gustafson E.A."/>
            <person name="Haerty W."/>
            <person name="Hahn M.W."/>
            <person name="Halligan D.L."/>
            <person name="Halpern A.L."/>
            <person name="Halter G.M."/>
            <person name="Han M.V."/>
            <person name="Heger A."/>
            <person name="Hillier L."/>
            <person name="Hinrichs A.S."/>
            <person name="Holmes I."/>
            <person name="Hoskins R.A."/>
            <person name="Hubisz M.J."/>
            <person name="Hultmark D."/>
            <person name="Huntley M.A."/>
            <person name="Jaffe D.B."/>
            <person name="Jagadeeshan S."/>
            <person name="Jeck W.R."/>
            <person name="Johnson J."/>
            <person name="Jones C.D."/>
            <person name="Jordan W.C."/>
            <person name="Karpen G.H."/>
            <person name="Kataoka E."/>
            <person name="Keightley P.D."/>
            <person name="Kheradpour P."/>
            <person name="Kirkness E.F."/>
            <person name="Koerich L.B."/>
            <person name="Kristiansen K."/>
            <person name="Kudrna D."/>
            <person name="Kulathinal R.J."/>
            <person name="Kumar S."/>
            <person name="Kwok R."/>
            <person name="Lander E."/>
            <person name="Langley C.H."/>
            <person name="Lapoint R."/>
            <person name="Lazzaro B.P."/>
            <person name="Lee S.J."/>
            <person name="Levesque L."/>
            <person name="Li R."/>
            <person name="Lin C.F."/>
            <person name="Lin M.F."/>
            <person name="Lindblad-Toh K."/>
            <person name="Llopart A."/>
            <person name="Long M."/>
            <person name="Low L."/>
            <person name="Lozovsky E."/>
            <person name="Lu J."/>
            <person name="Luo M."/>
            <person name="Machado C.A."/>
            <person name="Makalowski W."/>
            <person name="Marzo M."/>
            <person name="Matsuda M."/>
            <person name="Matzkin L."/>
            <person name="McAllister B."/>
            <person name="McBride C.S."/>
            <person name="McKernan B."/>
            <person name="McKernan K."/>
            <person name="Mendez-Lago M."/>
            <person name="Minx P."/>
            <person name="Mollenhauer M.U."/>
            <person name="Montooth K."/>
            <person name="Mount S.M."/>
            <person name="Mu X."/>
            <person name="Myers E."/>
            <person name="Negre B."/>
            <person name="Newfeld S."/>
            <person name="Nielsen R."/>
            <person name="Noor M.A."/>
            <person name="O'Grady P."/>
            <person name="Pachter L."/>
            <person name="Papaceit M."/>
            <person name="Parisi M.J."/>
            <person name="Parisi M."/>
            <person name="Parts L."/>
            <person name="Pedersen J.S."/>
            <person name="Pesole G."/>
            <person name="Phillippy A.M."/>
            <person name="Ponting C.P."/>
            <person name="Pop M."/>
            <person name="Porcelli D."/>
            <person name="Powell J.R."/>
            <person name="Prohaska S."/>
            <person name="Pruitt K."/>
            <person name="Puig M."/>
            <person name="Quesneville H."/>
            <person name="Ram K.R."/>
            <person name="Rand D."/>
            <person name="Rasmussen M.D."/>
            <person name="Reed L.K."/>
            <person name="Reenan R."/>
            <person name="Reily A."/>
            <person name="Remington K.A."/>
            <person name="Rieger T.T."/>
            <person name="Ritchie M.G."/>
            <person name="Robin C."/>
            <person name="Rogers Y.H."/>
            <person name="Rohde C."/>
            <person name="Rozas J."/>
            <person name="Rubenfield M.J."/>
            <person name="Ruiz A."/>
            <person name="Russo S."/>
            <person name="Salzberg S.L."/>
            <person name="Sanchez-Gracia A."/>
            <person name="Saranga D.J."/>
            <person name="Sato H."/>
            <person name="Schaeffer S.W."/>
            <person name="Schatz M.C."/>
            <person name="Schlenke T."/>
            <person name="Schwartz R."/>
            <person name="Segarra C."/>
            <person name="Singh R.S."/>
            <person name="Sirot L."/>
            <person name="Sirota M."/>
            <person name="Sisneros N.B."/>
            <person name="Smith C.D."/>
            <person name="Smith T.F."/>
            <person name="Spieth J."/>
            <person name="Stage D.E."/>
            <person name="Stark A."/>
            <person name="Stephan W."/>
            <person name="Strausberg R.L."/>
            <person name="Strempel S."/>
            <person name="Sturgill D."/>
            <person name="Sutton G."/>
            <person name="Sutton G.G."/>
            <person name="Tao W."/>
            <person name="Teichmann S."/>
            <person name="Tobari Y.N."/>
            <person name="Tomimura Y."/>
            <person name="Tsolas J.M."/>
            <person name="Valente V.L."/>
            <person name="Venter E."/>
            <person name="Venter J.C."/>
            <person name="Vicario S."/>
            <person name="Vieira F.G."/>
            <person name="Vilella A.J."/>
            <person name="Villasante A."/>
            <person name="Walenz B."/>
            <person name="Wang J."/>
            <person name="Wasserman M."/>
            <person name="Watts T."/>
            <person name="Wilson D."/>
            <person name="Wilson R.K."/>
            <person name="Wing R.A."/>
            <person name="Wolfner M.F."/>
            <person name="Wong A."/>
            <person name="Wong G.K."/>
            <person name="Wu C.I."/>
            <person name="Wu G."/>
            <person name="Yamamoto D."/>
            <person name="Yang H.P."/>
            <person name="Yang S.P."/>
            <person name="Yorke J.A."/>
            <person name="Yoshida K."/>
            <person name="Zdobnov E."/>
            <person name="Zhang P."/>
            <person name="Zhang Y."/>
            <person name="Zimin A.V."/>
            <person name="Baldwin J."/>
            <person name="Abdouelleil A."/>
            <person name="Abdulkadir J."/>
            <person name="Abebe A."/>
            <person name="Abera B."/>
            <person name="Abreu J."/>
            <person name="Acer S.C."/>
            <person name="Aftuck L."/>
            <person name="Alexander A."/>
            <person name="An P."/>
            <person name="Anderson E."/>
            <person name="Anderson S."/>
            <person name="Arachi H."/>
            <person name="Azer M."/>
            <person name="Bachantsang P."/>
            <person name="Barry A."/>
            <person name="Bayul T."/>
            <person name="Berlin A."/>
            <person name="Bessette D."/>
            <person name="Bloom T."/>
            <person name="Blye J."/>
            <person name="Boguslavskiy L."/>
            <person name="Bonnet C."/>
            <person name="Boukhgalter B."/>
            <person name="Bourzgui I."/>
            <person name="Brown A."/>
            <person name="Cahill P."/>
            <person name="Channer S."/>
            <person name="Cheshatsang Y."/>
            <person name="Chuda L."/>
            <person name="Citroen M."/>
            <person name="Collymore A."/>
            <person name="Cooke P."/>
            <person name="Costello M."/>
            <person name="D'Aco K."/>
            <person name="Daza R."/>
            <person name="De Haan G."/>
            <person name="DeGray S."/>
            <person name="DeMaso C."/>
            <person name="Dhargay N."/>
            <person name="Dooley K."/>
            <person name="Dooley E."/>
            <person name="Doricent M."/>
            <person name="Dorje P."/>
            <person name="Dorjee K."/>
            <person name="Dupes A."/>
            <person name="Elong R."/>
            <person name="Falk J."/>
            <person name="Farina A."/>
            <person name="Faro S."/>
            <person name="Ferguson D."/>
            <person name="Fisher S."/>
            <person name="Foley C.D."/>
            <person name="Franke A."/>
            <person name="Friedrich D."/>
            <person name="Gadbois L."/>
            <person name="Gearin G."/>
            <person name="Gearin C.R."/>
            <person name="Giannoukos G."/>
            <person name="Goode T."/>
            <person name="Graham J."/>
            <person name="Grandbois E."/>
            <person name="Grewal S."/>
            <person name="Gyaltsen K."/>
            <person name="Hafez N."/>
            <person name="Hagos B."/>
            <person name="Hall J."/>
            <person name="Henson C."/>
            <person name="Hollinger A."/>
            <person name="Honan T."/>
            <person name="Huard M.D."/>
            <person name="Hughes L."/>
            <person name="Hurhula B."/>
            <person name="Husby M.E."/>
            <person name="Kamat A."/>
            <person name="Kanga B."/>
            <person name="Kashin S."/>
            <person name="Khazanovich D."/>
            <person name="Kisner P."/>
            <person name="Lance K."/>
            <person name="Lara M."/>
            <person name="Lee W."/>
            <person name="Lennon N."/>
            <person name="Letendre F."/>
            <person name="LeVine R."/>
            <person name="Lipovsky A."/>
            <person name="Liu X."/>
            <person name="Liu J."/>
            <person name="Liu S."/>
            <person name="Lokyitsang T."/>
            <person name="Lokyitsang Y."/>
            <person name="Lubonja R."/>
            <person name="Lui A."/>
            <person name="MacDonald P."/>
            <person name="Magnisalis V."/>
            <person name="Maru K."/>
            <person name="Matthews C."/>
            <person name="McCusker W."/>
            <person name="McDonough S."/>
            <person name="Mehta T."/>
            <person name="Meldrim J."/>
            <person name="Meneus L."/>
            <person name="Mihai O."/>
            <person name="Mihalev A."/>
            <person name="Mihova T."/>
            <person name="Mittelman R."/>
            <person name="Mlenga V."/>
            <person name="Montmayeur A."/>
            <person name="Mulrain L."/>
            <person name="Navidi A."/>
            <person name="Naylor J."/>
            <person name="Negash T."/>
            <person name="Nguyen T."/>
            <person name="Nguyen N."/>
            <person name="Nicol R."/>
            <person name="Norbu C."/>
            <person name="Norbu N."/>
            <person name="Novod N."/>
            <person name="O'Neill B."/>
            <person name="Osman S."/>
            <person name="Markiewicz E."/>
            <person name="Oyono O.L."/>
            <person name="Patti C."/>
            <person name="Phunkhang P."/>
            <person name="Pierre F."/>
            <person name="Priest M."/>
            <person name="Raghuraman S."/>
            <person name="Rege F."/>
            <person name="Reyes R."/>
            <person name="Rise C."/>
            <person name="Rogov P."/>
            <person name="Ross K."/>
            <person name="Ryan E."/>
            <person name="Settipalli S."/>
            <person name="Shea T."/>
            <person name="Sherpa N."/>
            <person name="Shi L."/>
            <person name="Shih D."/>
            <person name="Sparrow T."/>
            <person name="Spaulding J."/>
            <person name="Stalker J."/>
            <person name="Stange-Thomann N."/>
            <person name="Stavropoulos S."/>
            <person name="Stone C."/>
            <person name="Strader C."/>
            <person name="Tesfaye S."/>
            <person name="Thomson T."/>
            <person name="Thoulutsang Y."/>
            <person name="Thoulutsang D."/>
            <person name="Topham K."/>
            <person name="Topping I."/>
            <person name="Tsamla T."/>
            <person name="Vassiliev H."/>
            <person name="Vo A."/>
            <person name="Wangchuk T."/>
            <person name="Wangdi T."/>
            <person name="Weiand M."/>
            <person name="Wilkinson J."/>
            <person name="Wilson A."/>
            <person name="Yadav S."/>
            <person name="Young G."/>
            <person name="Yu Q."/>
            <person name="Zembek L."/>
            <person name="Zhong D."/>
            <person name="Zimmer A."/>
            <person name="Zwirko Z."/>
            <person name="Jaffe D.B."/>
            <person name="Alvarez P."/>
            <person name="Brockman W."/>
            <person name="Butler J."/>
            <person name="Chin C."/>
            <person name="Gnerre S."/>
            <person name="Grabherr M."/>
            <person name="Kleber M."/>
            <person name="Mauceli E."/>
            <person name="MacCallum I."/>
        </authorList>
    </citation>
    <scope>NUCLEOTIDE SEQUENCE [LARGE SCALE GENOMIC DNA]</scope>
    <source>
        <strain evidence="12">Tucson 14024-0371.13</strain>
    </source>
</reference>
<keyword evidence="4 8" id="KW-0378">Hydrolase</keyword>
<evidence type="ECO:0000256" key="3">
    <source>
        <dbReference type="ARBA" id="ARBA00022729"/>
    </source>
</evidence>
<dbReference type="MEROPS" id="S01.B02"/>
<evidence type="ECO:0000256" key="9">
    <source>
        <dbReference type="SAM" id="MobiDB-lite"/>
    </source>
</evidence>
<evidence type="ECO:0000313" key="11">
    <source>
        <dbReference type="EMBL" id="EDV39129.2"/>
    </source>
</evidence>
<organism evidence="11 12">
    <name type="scientific">Drosophila ananassae</name>
    <name type="common">Fruit fly</name>
    <dbReference type="NCBI Taxonomy" id="7217"/>
    <lineage>
        <taxon>Eukaryota</taxon>
        <taxon>Metazoa</taxon>
        <taxon>Ecdysozoa</taxon>
        <taxon>Arthropoda</taxon>
        <taxon>Hexapoda</taxon>
        <taxon>Insecta</taxon>
        <taxon>Pterygota</taxon>
        <taxon>Neoptera</taxon>
        <taxon>Endopterygota</taxon>
        <taxon>Diptera</taxon>
        <taxon>Brachycera</taxon>
        <taxon>Muscomorpha</taxon>
        <taxon>Ephydroidea</taxon>
        <taxon>Drosophilidae</taxon>
        <taxon>Drosophila</taxon>
        <taxon>Sophophora</taxon>
    </lineage>
</organism>
<dbReference type="GeneID" id="6507772"/>
<evidence type="ECO:0000256" key="6">
    <source>
        <dbReference type="ARBA" id="ARBA00023145"/>
    </source>
</evidence>
<keyword evidence="7" id="KW-1015">Disulfide bond</keyword>
<dbReference type="GO" id="GO:0006508">
    <property type="term" value="P:proteolysis"/>
    <property type="evidence" value="ECO:0007669"/>
    <property type="project" value="UniProtKB-KW"/>
</dbReference>
<dbReference type="InterPro" id="IPR009003">
    <property type="entry name" value="Peptidase_S1_PA"/>
</dbReference>
<name>B3MAB5_DROAN</name>
<dbReference type="CDD" id="cd00190">
    <property type="entry name" value="Tryp_SPc"/>
    <property type="match status" value="1"/>
</dbReference>
<dbReference type="HOGENOM" id="CLU_006842_7_6_1"/>
<evidence type="ECO:0000259" key="10">
    <source>
        <dbReference type="PROSITE" id="PS50240"/>
    </source>
</evidence>
<dbReference type="eggNOG" id="KOG3627">
    <property type="taxonomic scope" value="Eukaryota"/>
</dbReference>
<evidence type="ECO:0000256" key="1">
    <source>
        <dbReference type="ARBA" id="ARBA00007664"/>
    </source>
</evidence>
<dbReference type="SMR" id="B3MAB5"/>
<dbReference type="PROSITE" id="PS00134">
    <property type="entry name" value="TRYPSIN_HIS"/>
    <property type="match status" value="1"/>
</dbReference>
<dbReference type="OrthoDB" id="5565075at2759"/>
<dbReference type="Proteomes" id="UP000007801">
    <property type="component" value="Unassembled WGS sequence"/>
</dbReference>
<dbReference type="GO" id="GO:0004252">
    <property type="term" value="F:serine-type endopeptidase activity"/>
    <property type="evidence" value="ECO:0007669"/>
    <property type="project" value="InterPro"/>
</dbReference>
<evidence type="ECO:0000256" key="7">
    <source>
        <dbReference type="ARBA" id="ARBA00023157"/>
    </source>
</evidence>
<dbReference type="InterPro" id="IPR001254">
    <property type="entry name" value="Trypsin_dom"/>
</dbReference>
<dbReference type="InterPro" id="IPR050430">
    <property type="entry name" value="Peptidase_S1"/>
</dbReference>
<dbReference type="PANTHER" id="PTHR24276">
    <property type="entry name" value="POLYSERASE-RELATED"/>
    <property type="match status" value="1"/>
</dbReference>
<dbReference type="InterPro" id="IPR033116">
    <property type="entry name" value="TRYPSIN_SER"/>
</dbReference>
<keyword evidence="3" id="KW-0732">Signal</keyword>
<dbReference type="SMART" id="SM00020">
    <property type="entry name" value="Tryp_SPc"/>
    <property type="match status" value="1"/>
</dbReference>
<dbReference type="InParanoid" id="B3MAB5"/>
<comment type="similarity">
    <text evidence="1">Belongs to the peptidase S1 family.</text>
</comment>
<proteinExistence type="inferred from homology"/>
<dbReference type="InterPro" id="IPR001314">
    <property type="entry name" value="Peptidase_S1A"/>
</dbReference>
<accession>B3MAB5</accession>
<dbReference type="Pfam" id="PF00089">
    <property type="entry name" value="Trypsin"/>
    <property type="match status" value="1"/>
</dbReference>
<sequence length="257" mass="27534">MIKTTPRGGTQLELQHGNHSNLAPSGPDNIIVNGYDAYEGKAPYAVGLRLSNGALGGGSIIGNTWVLTAAHCLTTDSVVVNYGSNRGWDGQIKHTVGKDNFFRPSGFPNTPGNDIGLIRTPHVNFNNLINKVVLPKFSQKGDRFENWWCVACGWGQTGNGQVAKWLQCMDVQVISNTECERTYGKGNVASTIMCTRTTDGKSVCGGDSGGALVTHDNPMQIGVIVFASAGCKGGPSGYTRVTDFLDWIRQISGIAYY</sequence>
<keyword evidence="2 8" id="KW-0645">Protease</keyword>
<dbReference type="PROSITE" id="PS50240">
    <property type="entry name" value="TRYPSIN_DOM"/>
    <property type="match status" value="1"/>
</dbReference>
<gene>
    <name evidence="11" type="primary">Dana\GF25146</name>
    <name evidence="11" type="synonym">dana_GLEANR_9824</name>
    <name evidence="11" type="ORF">GF25146</name>
</gene>
<feature type="region of interest" description="Disordered" evidence="9">
    <location>
        <begin position="1"/>
        <end position="25"/>
    </location>
</feature>
<dbReference type="AlphaFoldDB" id="B3MAB5"/>
<keyword evidence="6" id="KW-0865">Zymogen</keyword>
<evidence type="ECO:0000256" key="4">
    <source>
        <dbReference type="ARBA" id="ARBA00022801"/>
    </source>
</evidence>
<dbReference type="SUPFAM" id="SSF50494">
    <property type="entry name" value="Trypsin-like serine proteases"/>
    <property type="match status" value="1"/>
</dbReference>
<evidence type="ECO:0000313" key="12">
    <source>
        <dbReference type="Proteomes" id="UP000007801"/>
    </source>
</evidence>
<dbReference type="STRING" id="7217.B3MAB5"/>
<dbReference type="EMBL" id="CH902618">
    <property type="protein sequence ID" value="EDV39129.2"/>
    <property type="molecule type" value="Genomic_DNA"/>
</dbReference>
<dbReference type="KEGG" id="dan:6507772"/>
<dbReference type="PRINTS" id="PR00722">
    <property type="entry name" value="CHYMOTRYPSIN"/>
</dbReference>
<dbReference type="PANTHER" id="PTHR24276:SF96">
    <property type="entry name" value="PEPTIDASE S1 DOMAIN-CONTAINING PROTEIN"/>
    <property type="match status" value="1"/>
</dbReference>
<dbReference type="PROSITE" id="PS00135">
    <property type="entry name" value="TRYPSIN_SER"/>
    <property type="match status" value="1"/>
</dbReference>
<dbReference type="InterPro" id="IPR043504">
    <property type="entry name" value="Peptidase_S1_PA_chymotrypsin"/>
</dbReference>
<keyword evidence="5 8" id="KW-0720">Serine protease</keyword>
<evidence type="ECO:0000256" key="2">
    <source>
        <dbReference type="ARBA" id="ARBA00022670"/>
    </source>
</evidence>